<dbReference type="Gene3D" id="2.60.40.10">
    <property type="entry name" value="Immunoglobulins"/>
    <property type="match status" value="1"/>
</dbReference>
<dbReference type="EMBL" id="FUKP01000012">
    <property type="protein sequence ID" value="SJN18160.1"/>
    <property type="molecule type" value="Genomic_DNA"/>
</dbReference>
<dbReference type="InterPro" id="IPR051918">
    <property type="entry name" value="STPP_CPPED1"/>
</dbReference>
<feature type="signal peptide" evidence="2">
    <location>
        <begin position="1"/>
        <end position="26"/>
    </location>
</feature>
<reference evidence="5 6" key="1">
    <citation type="submission" date="2017-02" db="EMBL/GenBank/DDBJ databases">
        <authorList>
            <person name="Peterson S.W."/>
        </authorList>
    </citation>
    <scope>NUCLEOTIDE SEQUENCE [LARGE SCALE GENOMIC DNA]</scope>
    <source>
        <strain evidence="5 6">2B3F</strain>
    </source>
</reference>
<dbReference type="InterPro" id="IPR032285">
    <property type="entry name" value="Metallophos_N"/>
</dbReference>
<evidence type="ECO:0008006" key="7">
    <source>
        <dbReference type="Google" id="ProtNLM"/>
    </source>
</evidence>
<evidence type="ECO:0000259" key="3">
    <source>
        <dbReference type="Pfam" id="PF16370"/>
    </source>
</evidence>
<sequence>MKTTACVRRLGAGALALTLTGGLLSAAVIAPSAGAESESAGAAAAPASSPQHRPHPVHPEHPGKGPKHPHPVHPEHPGKGPKHPHPVHPEHPGKGPKHPHPVHPEHPGKGPKHPHPVHPEHPGKGPKHPHPVHPEHPGKGPKHPHHPGTPEEFDWDRDAYRGQVDVRRTPHDSRPKDPNVLTGRVFVDADRDSRRHPSEKGLAGVRVSNGEDVVLTDKHGRYELPVRDNMTVFVTQPTGYRVPVDADNVPQFHYHHLPDGSPELEHGGIAPTGELPAAVNFPVVADERMAEEDQRCLIGGDVQTYTEQEVEYARSGAFADLAERTDYTDCGILFIGDIVGDRPDLYPQTRELSSMLNGPAWFLPGNHDLDFDTPDSEHAFDSFRAALGPEYYSYDVGDAHVIALSSVEYPLADSSGYNGSIDERQMEWLRQDIAVTPKDKKIVLGTHVPLMSFADSTSATHSIDQVPEIYELLEGREVITVGGHTHSTENLRAGDLVAGWKDLFGIDGLPFDHLVAGAISGDWYSGRLVDGDRYPLAAQRDGALPGVVTLDLTAEGIASRFTVRGDDGSDQMSLGLNTPAYREWFEANQDHAKKGGAKPLADPHTVAAEDLAGTWLTANVFMGATGTRVEVSVDGAEPVPATRTQEMDGEEVRVGAEYSDPTAAQEQLVHGGSLADRTMHLWRLPLPSDLAAGEHTAEVTVTDLNGERHTESIDFTVR</sequence>
<evidence type="ECO:0000256" key="2">
    <source>
        <dbReference type="SAM" id="SignalP"/>
    </source>
</evidence>
<feature type="domain" description="Calcineurin-like phosphoesterase N-terminal" evidence="4">
    <location>
        <begin position="198"/>
        <end position="256"/>
    </location>
</feature>
<feature type="region of interest" description="Disordered" evidence="1">
    <location>
        <begin position="39"/>
        <end position="155"/>
    </location>
</feature>
<keyword evidence="2" id="KW-0732">Signal</keyword>
<dbReference type="InterPro" id="IPR013783">
    <property type="entry name" value="Ig-like_fold"/>
</dbReference>
<accession>A0A1R4IE97</accession>
<dbReference type="PANTHER" id="PTHR43143">
    <property type="entry name" value="METALLOPHOSPHOESTERASE, CALCINEURIN SUPERFAMILY"/>
    <property type="match status" value="1"/>
</dbReference>
<organism evidence="5 6">
    <name type="scientific">Micrococcus lylae</name>
    <dbReference type="NCBI Taxonomy" id="1273"/>
    <lineage>
        <taxon>Bacteria</taxon>
        <taxon>Bacillati</taxon>
        <taxon>Actinomycetota</taxon>
        <taxon>Actinomycetes</taxon>
        <taxon>Micrococcales</taxon>
        <taxon>Micrococcaceae</taxon>
        <taxon>Micrococcus</taxon>
    </lineage>
</organism>
<dbReference type="InterPro" id="IPR032288">
    <property type="entry name" value="Metallophos_C"/>
</dbReference>
<evidence type="ECO:0000256" key="1">
    <source>
        <dbReference type="SAM" id="MobiDB-lite"/>
    </source>
</evidence>
<dbReference type="Pfam" id="PF16371">
    <property type="entry name" value="MetallophosN"/>
    <property type="match status" value="1"/>
</dbReference>
<evidence type="ECO:0000313" key="5">
    <source>
        <dbReference type="EMBL" id="SJN18160.1"/>
    </source>
</evidence>
<feature type="chain" id="PRO_5039383463" description="Phosphoesterase" evidence="2">
    <location>
        <begin position="27"/>
        <end position="718"/>
    </location>
</feature>
<name>A0A1R4IE97_9MICC</name>
<evidence type="ECO:0000313" key="6">
    <source>
        <dbReference type="Proteomes" id="UP000196230"/>
    </source>
</evidence>
<dbReference type="SUPFAM" id="SSF56300">
    <property type="entry name" value="Metallo-dependent phosphatases"/>
    <property type="match status" value="1"/>
</dbReference>
<dbReference type="PANTHER" id="PTHR43143:SF1">
    <property type="entry name" value="SERINE_THREONINE-PROTEIN PHOSPHATASE CPPED1"/>
    <property type="match status" value="1"/>
</dbReference>
<gene>
    <name evidence="5" type="ORF">FM125_01815</name>
</gene>
<proteinExistence type="predicted"/>
<dbReference type="AlphaFoldDB" id="A0A1R4IE97"/>
<dbReference type="RefSeq" id="WP_245829718.1">
    <property type="nucleotide sequence ID" value="NZ_FUKP01000012.1"/>
</dbReference>
<feature type="compositionally biased region" description="Low complexity" evidence="1">
    <location>
        <begin position="39"/>
        <end position="49"/>
    </location>
</feature>
<dbReference type="Proteomes" id="UP000196230">
    <property type="component" value="Unassembled WGS sequence"/>
</dbReference>
<dbReference type="Gene3D" id="3.60.21.10">
    <property type="match status" value="1"/>
</dbReference>
<dbReference type="Pfam" id="PF16370">
    <property type="entry name" value="MetallophosC"/>
    <property type="match status" value="1"/>
</dbReference>
<protein>
    <recommendedName>
        <fullName evidence="7">Phosphoesterase</fullName>
    </recommendedName>
</protein>
<feature type="domain" description="Calcineurin-like phosphoesterase C-terminal" evidence="3">
    <location>
        <begin position="515"/>
        <end position="707"/>
    </location>
</feature>
<dbReference type="InterPro" id="IPR029052">
    <property type="entry name" value="Metallo-depent_PP-like"/>
</dbReference>
<evidence type="ECO:0000259" key="4">
    <source>
        <dbReference type="Pfam" id="PF16371"/>
    </source>
</evidence>
<dbReference type="GO" id="GO:0005975">
    <property type="term" value="P:carbohydrate metabolic process"/>
    <property type="evidence" value="ECO:0007669"/>
    <property type="project" value="UniProtKB-ARBA"/>
</dbReference>